<evidence type="ECO:0000256" key="6">
    <source>
        <dbReference type="ARBA" id="ARBA00023014"/>
    </source>
</evidence>
<dbReference type="PROSITE" id="PS51918">
    <property type="entry name" value="RADICAL_SAM"/>
    <property type="match status" value="1"/>
</dbReference>
<dbReference type="GO" id="GO:0046872">
    <property type="term" value="F:metal ion binding"/>
    <property type="evidence" value="ECO:0007669"/>
    <property type="project" value="UniProtKB-KW"/>
</dbReference>
<proteinExistence type="predicted"/>
<evidence type="ECO:0000256" key="4">
    <source>
        <dbReference type="ARBA" id="ARBA00022723"/>
    </source>
</evidence>
<evidence type="ECO:0000313" key="9">
    <source>
        <dbReference type="Proteomes" id="UP000230775"/>
    </source>
</evidence>
<keyword evidence="2" id="KW-0004">4Fe-4S</keyword>
<keyword evidence="3" id="KW-0949">S-adenosyl-L-methionine</keyword>
<comment type="caution">
    <text evidence="8">The sequence shown here is derived from an EMBL/GenBank/DDBJ whole genome shotgun (WGS) entry which is preliminary data.</text>
</comment>
<dbReference type="SFLD" id="SFLDG01094">
    <property type="entry name" value="Uncharacterised_Radical_SAM_Su"/>
    <property type="match status" value="1"/>
</dbReference>
<dbReference type="InterPro" id="IPR012840">
    <property type="entry name" value="NrdG2"/>
</dbReference>
<dbReference type="InterPro" id="IPR013785">
    <property type="entry name" value="Aldolase_TIM"/>
</dbReference>
<evidence type="ECO:0000256" key="5">
    <source>
        <dbReference type="ARBA" id="ARBA00023004"/>
    </source>
</evidence>
<keyword evidence="6" id="KW-0411">Iron-sulfur</keyword>
<dbReference type="SMART" id="SM00729">
    <property type="entry name" value="Elp3"/>
    <property type="match status" value="1"/>
</dbReference>
<gene>
    <name evidence="8" type="ORF">COT64_01470</name>
</gene>
<sequence>MQIAGYLKTSLIEWSGKITSVVFTSGCNFRCPFCHNADLVEDKIRESVRINEKEMLADLKSRKRWVDAVVITGGEPTLQNDLEIFLEKVKKLGFKTMVHTNGSRPEVIEKLIENKLVDYWAMDLKGDMQNYNKYTNVQCPISNIKKSMELIIDSGAEFEFRTTVVPGLHDLKNLKKLARQIILKPKTLWFLQQFQPMNTFDKKYLKIKPFLRGEMENFQKELQKIIPQILLRGV</sequence>
<keyword evidence="5" id="KW-0408">Iron</keyword>
<organism evidence="8 9">
    <name type="scientific">Candidatus Shapirobacteria bacterium CG09_land_8_20_14_0_10_39_12</name>
    <dbReference type="NCBI Taxonomy" id="1974885"/>
    <lineage>
        <taxon>Bacteria</taxon>
        <taxon>Candidatus Shapironibacteriota</taxon>
    </lineage>
</organism>
<comment type="cofactor">
    <cofactor evidence="1">
        <name>[4Fe-4S] cluster</name>
        <dbReference type="ChEBI" id="CHEBI:49883"/>
    </cofactor>
</comment>
<evidence type="ECO:0000256" key="2">
    <source>
        <dbReference type="ARBA" id="ARBA00022485"/>
    </source>
</evidence>
<evidence type="ECO:0000259" key="7">
    <source>
        <dbReference type="PROSITE" id="PS51918"/>
    </source>
</evidence>
<dbReference type="Gene3D" id="3.20.20.70">
    <property type="entry name" value="Aldolase class I"/>
    <property type="match status" value="1"/>
</dbReference>
<dbReference type="InterPro" id="IPR006638">
    <property type="entry name" value="Elp3/MiaA/NifB-like_rSAM"/>
</dbReference>
<dbReference type="GO" id="GO:0051539">
    <property type="term" value="F:4 iron, 4 sulfur cluster binding"/>
    <property type="evidence" value="ECO:0007669"/>
    <property type="project" value="UniProtKB-KW"/>
</dbReference>
<dbReference type="PANTHER" id="PTHR30352:SF13">
    <property type="entry name" value="GLYCYL-RADICAL ENZYME ACTIVATING ENZYME YJJW-RELATED"/>
    <property type="match status" value="1"/>
</dbReference>
<dbReference type="PANTHER" id="PTHR30352">
    <property type="entry name" value="PYRUVATE FORMATE-LYASE-ACTIVATING ENZYME"/>
    <property type="match status" value="1"/>
</dbReference>
<reference evidence="9" key="1">
    <citation type="submission" date="2017-09" db="EMBL/GenBank/DDBJ databases">
        <title>Depth-based differentiation of microbial function through sediment-hosted aquifers and enrichment of novel symbionts in the deep terrestrial subsurface.</title>
        <authorList>
            <person name="Probst A.J."/>
            <person name="Ladd B."/>
            <person name="Jarett J.K."/>
            <person name="Geller-Mcgrath D.E."/>
            <person name="Sieber C.M.K."/>
            <person name="Emerson J.B."/>
            <person name="Anantharaman K."/>
            <person name="Thomas B.C."/>
            <person name="Malmstrom R."/>
            <person name="Stieglmeier M."/>
            <person name="Klingl A."/>
            <person name="Woyke T."/>
            <person name="Ryan C.M."/>
            <person name="Banfield J.F."/>
        </authorList>
    </citation>
    <scope>NUCLEOTIDE SEQUENCE [LARGE SCALE GENOMIC DNA]</scope>
</reference>
<evidence type="ECO:0000256" key="3">
    <source>
        <dbReference type="ARBA" id="ARBA00022691"/>
    </source>
</evidence>
<keyword evidence="4" id="KW-0479">Metal-binding</keyword>
<protein>
    <submittedName>
        <fullName evidence="8">Anaerobic ribonucleoside-triphosphate reductase activating protein</fullName>
    </submittedName>
</protein>
<dbReference type="Proteomes" id="UP000230775">
    <property type="component" value="Unassembled WGS sequence"/>
</dbReference>
<evidence type="ECO:0000313" key="8">
    <source>
        <dbReference type="EMBL" id="PIS14659.1"/>
    </source>
</evidence>
<dbReference type="SFLD" id="SFLDS00029">
    <property type="entry name" value="Radical_SAM"/>
    <property type="match status" value="1"/>
</dbReference>
<dbReference type="InterPro" id="IPR034457">
    <property type="entry name" value="Organic_radical-activating"/>
</dbReference>
<dbReference type="Pfam" id="PF04055">
    <property type="entry name" value="Radical_SAM"/>
    <property type="match status" value="1"/>
</dbReference>
<name>A0A2H0WRX0_9BACT</name>
<evidence type="ECO:0000256" key="1">
    <source>
        <dbReference type="ARBA" id="ARBA00001966"/>
    </source>
</evidence>
<feature type="domain" description="Radical SAM core" evidence="7">
    <location>
        <begin position="13"/>
        <end position="227"/>
    </location>
</feature>
<dbReference type="CDD" id="cd01335">
    <property type="entry name" value="Radical_SAM"/>
    <property type="match status" value="1"/>
</dbReference>
<dbReference type="EMBL" id="PEZI01000033">
    <property type="protein sequence ID" value="PIS14659.1"/>
    <property type="molecule type" value="Genomic_DNA"/>
</dbReference>
<dbReference type="SFLD" id="SFLDG01067">
    <property type="entry name" value="SPASM/twitch_domain_containing"/>
    <property type="match status" value="1"/>
</dbReference>
<dbReference type="NCBIfam" id="TIGR02495">
    <property type="entry name" value="NrdG2"/>
    <property type="match status" value="1"/>
</dbReference>
<dbReference type="SUPFAM" id="SSF102114">
    <property type="entry name" value="Radical SAM enzymes"/>
    <property type="match status" value="1"/>
</dbReference>
<accession>A0A2H0WRX0</accession>
<dbReference type="InterPro" id="IPR007197">
    <property type="entry name" value="rSAM"/>
</dbReference>
<dbReference type="AlphaFoldDB" id="A0A2H0WRX0"/>
<dbReference type="GO" id="GO:0003824">
    <property type="term" value="F:catalytic activity"/>
    <property type="evidence" value="ECO:0007669"/>
    <property type="project" value="InterPro"/>
</dbReference>
<dbReference type="InterPro" id="IPR058240">
    <property type="entry name" value="rSAM_sf"/>
</dbReference>